<evidence type="ECO:0000256" key="1">
    <source>
        <dbReference type="SAM" id="Phobius"/>
    </source>
</evidence>
<feature type="transmembrane region" description="Helical" evidence="1">
    <location>
        <begin position="12"/>
        <end position="32"/>
    </location>
</feature>
<dbReference type="EMBL" id="CP001083">
    <property type="protein sequence ID" value="ACQ55076.1"/>
    <property type="molecule type" value="Genomic_DNA"/>
</dbReference>
<protein>
    <submittedName>
        <fullName evidence="2">Uncharacterized protein</fullName>
    </submittedName>
</protein>
<keyword evidence="1" id="KW-0812">Transmembrane</keyword>
<sequence length="40" mass="4683">MVFIEDLGMKASFFKELSCFFIFMIKILLHHISTTVLPSF</sequence>
<accession>A0A3F3A5W5</accession>
<dbReference type="AlphaFoldDB" id="A0A3F3A5W5"/>
<name>A0A3F3A5W5_CLOB6</name>
<organism evidence="2 3">
    <name type="scientific">Clostridium botulinum (strain 657 / Type Ba4)</name>
    <dbReference type="NCBI Taxonomy" id="515621"/>
    <lineage>
        <taxon>Bacteria</taxon>
        <taxon>Bacillati</taxon>
        <taxon>Bacillota</taxon>
        <taxon>Clostridia</taxon>
        <taxon>Eubacteriales</taxon>
        <taxon>Clostridiaceae</taxon>
        <taxon>Clostridium</taxon>
    </lineage>
</organism>
<evidence type="ECO:0000313" key="2">
    <source>
        <dbReference type="EMBL" id="ACQ55076.1"/>
    </source>
</evidence>
<keyword evidence="1" id="KW-1133">Transmembrane helix</keyword>
<gene>
    <name evidence="2" type="ordered locus">CLJ_B1625</name>
</gene>
<proteinExistence type="predicted"/>
<keyword evidence="1" id="KW-0472">Membrane</keyword>
<dbReference type="KEGG" id="cbi:CLJ_B1625"/>
<dbReference type="Proteomes" id="UP000002333">
    <property type="component" value="Chromosome"/>
</dbReference>
<evidence type="ECO:0000313" key="3">
    <source>
        <dbReference type="Proteomes" id="UP000002333"/>
    </source>
</evidence>
<reference evidence="2 3" key="1">
    <citation type="journal article" date="2007" name="PLoS ONE">
        <title>Analysis of the neurotoxin complex genes in Clostridium botulinum A1-A4 and B1 strains: BoNT/A3, /Ba4 and /B1 clusters are located within plasmids.</title>
        <authorList>
            <person name="Smith T.J."/>
            <person name="Hill K.K."/>
            <person name="Foley B.T."/>
            <person name="Detter J.C."/>
            <person name="Munk A.C."/>
            <person name="Bruce D.C."/>
            <person name="Doggett N.A."/>
            <person name="Smith L.A."/>
            <person name="Marks J.D."/>
            <person name="Xie G."/>
            <person name="Brettin T.S."/>
        </authorList>
    </citation>
    <scope>NUCLEOTIDE SEQUENCE [LARGE SCALE GENOMIC DNA]</scope>
    <source>
        <strain evidence="3">657 / Type Ba4</strain>
    </source>
</reference>
<reference evidence="3" key="2">
    <citation type="submission" date="2008-05" db="EMBL/GenBank/DDBJ databases">
        <title>Genome sequence of Clostridium botulinum Ba4 strain 657.</title>
        <authorList>
            <person name="Shrivastava S."/>
            <person name="Brown J.L."/>
            <person name="Bruce D."/>
            <person name="Detter C."/>
            <person name="Munk C."/>
            <person name="Smith L.A."/>
            <person name="Smith T.J."/>
            <person name="Sutton G."/>
            <person name="Brettin T.S."/>
        </authorList>
    </citation>
    <scope>NUCLEOTIDE SEQUENCE [LARGE SCALE GENOMIC DNA]</scope>
    <source>
        <strain evidence="3">657 / Type Ba4</strain>
    </source>
</reference>